<comment type="caution">
    <text evidence="2">The sequence shown here is derived from an EMBL/GenBank/DDBJ whole genome shotgun (WGS) entry which is preliminary data.</text>
</comment>
<dbReference type="AlphaFoldDB" id="A0A1B9F8R2"/>
<dbReference type="STRING" id="1156395.DBT_0136"/>
<organism evidence="2 3">
    <name type="scientific">Dissulfuribacter thermophilus</name>
    <dbReference type="NCBI Taxonomy" id="1156395"/>
    <lineage>
        <taxon>Bacteria</taxon>
        <taxon>Pseudomonadati</taxon>
        <taxon>Thermodesulfobacteriota</taxon>
        <taxon>Dissulfuribacteria</taxon>
        <taxon>Dissulfuribacterales</taxon>
        <taxon>Dissulfuribacteraceae</taxon>
        <taxon>Dissulfuribacter</taxon>
    </lineage>
</organism>
<keyword evidence="3" id="KW-1185">Reference proteome</keyword>
<proteinExistence type="predicted"/>
<sequence>MNTQNILCKIHSKIFFTIFELFNKVHFTLIFFMLSLNWNGH</sequence>
<dbReference type="EMBL" id="MAGO01000001">
    <property type="protein sequence ID" value="OCC16319.1"/>
    <property type="molecule type" value="Genomic_DNA"/>
</dbReference>
<protein>
    <submittedName>
        <fullName evidence="2">Uncharacterized protein</fullName>
    </submittedName>
</protein>
<dbReference type="Proteomes" id="UP000093080">
    <property type="component" value="Unassembled WGS sequence"/>
</dbReference>
<keyword evidence="1" id="KW-0472">Membrane</keyword>
<evidence type="ECO:0000256" key="1">
    <source>
        <dbReference type="SAM" id="Phobius"/>
    </source>
</evidence>
<gene>
    <name evidence="2" type="ORF">DBT_0136</name>
</gene>
<evidence type="ECO:0000313" key="3">
    <source>
        <dbReference type="Proteomes" id="UP000093080"/>
    </source>
</evidence>
<keyword evidence="1" id="KW-1133">Transmembrane helix</keyword>
<feature type="transmembrane region" description="Helical" evidence="1">
    <location>
        <begin position="21"/>
        <end position="38"/>
    </location>
</feature>
<keyword evidence="1" id="KW-0812">Transmembrane</keyword>
<name>A0A1B9F8R2_9BACT</name>
<reference evidence="2 3" key="1">
    <citation type="submission" date="2016-06" db="EMBL/GenBank/DDBJ databases">
        <title>Respiratory ammonification of nitrate coupled to the oxidation of elemental sulfur in deep-sea autotrophic thermophilic bacteria.</title>
        <authorList>
            <person name="Slobodkina G.B."/>
            <person name="Mardanov A.V."/>
            <person name="Ravin N.V."/>
            <person name="Frolova A.A."/>
            <person name="Viryasiv M.B."/>
            <person name="Chernyh N.A."/>
            <person name="Bonch-Osmolovskaya E.A."/>
            <person name="Slobodkin A.I."/>
        </authorList>
    </citation>
    <scope>NUCLEOTIDE SEQUENCE [LARGE SCALE GENOMIC DNA]</scope>
    <source>
        <strain evidence="2 3">S69</strain>
    </source>
</reference>
<evidence type="ECO:0000313" key="2">
    <source>
        <dbReference type="EMBL" id="OCC16319.1"/>
    </source>
</evidence>
<accession>A0A1B9F8R2</accession>